<gene>
    <name evidence="2" type="ORF">IAB16_03085</name>
</gene>
<feature type="transmembrane region" description="Helical" evidence="1">
    <location>
        <begin position="74"/>
        <end position="96"/>
    </location>
</feature>
<comment type="caution">
    <text evidence="2">The sequence shown here is derived from an EMBL/GenBank/DDBJ whole genome shotgun (WGS) entry which is preliminary data.</text>
</comment>
<reference evidence="2" key="2">
    <citation type="journal article" date="2021" name="PeerJ">
        <title>Extensive microbial diversity within the chicken gut microbiome revealed by metagenomics and culture.</title>
        <authorList>
            <person name="Gilroy R."/>
            <person name="Ravi A."/>
            <person name="Getino M."/>
            <person name="Pursley I."/>
            <person name="Horton D.L."/>
            <person name="Alikhan N.F."/>
            <person name="Baker D."/>
            <person name="Gharbi K."/>
            <person name="Hall N."/>
            <person name="Watson M."/>
            <person name="Adriaenssens E.M."/>
            <person name="Foster-Nyarko E."/>
            <person name="Jarju S."/>
            <person name="Secka A."/>
            <person name="Antonio M."/>
            <person name="Oren A."/>
            <person name="Chaudhuri R.R."/>
            <person name="La Ragione R."/>
            <person name="Hildebrand F."/>
            <person name="Pallen M.J."/>
        </authorList>
    </citation>
    <scope>NUCLEOTIDE SEQUENCE</scope>
    <source>
        <strain evidence="2">517</strain>
    </source>
</reference>
<keyword evidence="1" id="KW-0472">Membrane</keyword>
<organism evidence="2 3">
    <name type="scientific">Candidatus Stercoripulliclostridium pullicola</name>
    <dbReference type="NCBI Taxonomy" id="2840953"/>
    <lineage>
        <taxon>Bacteria</taxon>
        <taxon>Bacillati</taxon>
        <taxon>Bacillota</taxon>
        <taxon>Clostridia</taxon>
        <taxon>Eubacteriales</taxon>
        <taxon>Candidatus Stercoripulliclostridium</taxon>
    </lineage>
</organism>
<keyword evidence="1" id="KW-0812">Transmembrane</keyword>
<feature type="transmembrane region" description="Helical" evidence="1">
    <location>
        <begin position="50"/>
        <end position="68"/>
    </location>
</feature>
<feature type="transmembrane region" description="Helical" evidence="1">
    <location>
        <begin position="6"/>
        <end position="29"/>
    </location>
</feature>
<evidence type="ECO:0000313" key="2">
    <source>
        <dbReference type="EMBL" id="MBO8423984.1"/>
    </source>
</evidence>
<name>A0A940ICE8_9FIRM</name>
<evidence type="ECO:0000313" key="3">
    <source>
        <dbReference type="Proteomes" id="UP000727857"/>
    </source>
</evidence>
<evidence type="ECO:0000256" key="1">
    <source>
        <dbReference type="SAM" id="Phobius"/>
    </source>
</evidence>
<sequence>MVEIIVDAVFILLAVITTLWSVFVVRKLIELNRRFSAAIVLIPLYKRSKWPVFALAFLGVCLLADIVVMAVAGHYALCVSIMVIIACLSVILVMMITTKCAVLDSGVLVPYRFIDWAHFCDYETEGSTIFFCGDKNGFDTVNAATTKLNFDEANKEKLVYILNKYRHSV</sequence>
<reference evidence="2" key="1">
    <citation type="submission" date="2020-10" db="EMBL/GenBank/DDBJ databases">
        <authorList>
            <person name="Gilroy R."/>
        </authorList>
    </citation>
    <scope>NUCLEOTIDE SEQUENCE</scope>
    <source>
        <strain evidence="2">517</strain>
    </source>
</reference>
<protein>
    <submittedName>
        <fullName evidence="2">Uncharacterized protein</fullName>
    </submittedName>
</protein>
<proteinExistence type="predicted"/>
<dbReference type="Proteomes" id="UP000727857">
    <property type="component" value="Unassembled WGS sequence"/>
</dbReference>
<accession>A0A940ICE8</accession>
<dbReference type="AlphaFoldDB" id="A0A940ICE8"/>
<keyword evidence="1" id="KW-1133">Transmembrane helix</keyword>
<dbReference type="EMBL" id="JADINF010000073">
    <property type="protein sequence ID" value="MBO8423984.1"/>
    <property type="molecule type" value="Genomic_DNA"/>
</dbReference>